<feature type="transmembrane region" description="Helical" evidence="1">
    <location>
        <begin position="21"/>
        <end position="44"/>
    </location>
</feature>
<dbReference type="Proteomes" id="UP000222296">
    <property type="component" value="Chromosome Circular"/>
</dbReference>
<dbReference type="PROSITE" id="PS00409">
    <property type="entry name" value="PROKAR_NTER_METHYL"/>
    <property type="match status" value="1"/>
</dbReference>
<reference evidence="2 3" key="1">
    <citation type="journal article" date="2017" name="Genome Announc.">
        <title>Draft Genome Sequence of Agrobacterium tumefaciens Biovar 1 Strain 186, Isolated from Walnut.</title>
        <authorList>
            <person name="Poret-Peterson A.T."/>
            <person name="Bhatnagar S."/>
            <person name="McClean A.E."/>
            <person name="Kluepfel D.A."/>
        </authorList>
    </citation>
    <scope>NUCLEOTIDE SEQUENCE [LARGE SCALE GENOMIC DNA]</scope>
    <source>
        <strain evidence="2 3">186</strain>
    </source>
</reference>
<accession>A0AAP9J5D8</accession>
<name>A0AAP9J5D8_AGRTU</name>
<evidence type="ECO:0000313" key="3">
    <source>
        <dbReference type="Proteomes" id="UP000222296"/>
    </source>
</evidence>
<organism evidence="2 3">
    <name type="scientific">Agrobacterium tumefaciens</name>
    <dbReference type="NCBI Taxonomy" id="358"/>
    <lineage>
        <taxon>Bacteria</taxon>
        <taxon>Pseudomonadati</taxon>
        <taxon>Pseudomonadota</taxon>
        <taxon>Alphaproteobacteria</taxon>
        <taxon>Hyphomicrobiales</taxon>
        <taxon>Rhizobiaceae</taxon>
        <taxon>Rhizobium/Agrobacterium group</taxon>
        <taxon>Agrobacterium</taxon>
        <taxon>Agrobacterium tumefaciens complex</taxon>
    </lineage>
</organism>
<sequence length="214" mass="24071">MKRWRRILRPHHRPTERGDAGFTLVEVLVTLSLVAALSLVAVALTSQLRSIQVAQKDNDAAVELEALAGAVERMIGAARYLPLSQDNPQKRFLLRGAAGRITFVGVMRVGVSAFGLRDAVLTHEEANGQLVLELHPRRVSDAGRLPETLTLSEQTSIRFWYKGREDVDDITPSDWRDEWSEPAELPLAVRFEVTTRRDLRDRSTTRLVQIRAGR</sequence>
<dbReference type="RefSeq" id="WP_099085441.1">
    <property type="nucleotide sequence ID" value="NZ_CP042274.1"/>
</dbReference>
<keyword evidence="1" id="KW-1133">Transmembrane helix</keyword>
<dbReference type="AlphaFoldDB" id="A0AAP9J5D8"/>
<gene>
    <name evidence="2" type="ORF">CG010_005390</name>
</gene>
<keyword evidence="1" id="KW-0812">Transmembrane</keyword>
<dbReference type="Pfam" id="PF07963">
    <property type="entry name" value="N_methyl"/>
    <property type="match status" value="1"/>
</dbReference>
<dbReference type="NCBIfam" id="TIGR02532">
    <property type="entry name" value="IV_pilin_GFxxxE"/>
    <property type="match status" value="1"/>
</dbReference>
<proteinExistence type="predicted"/>
<dbReference type="InterPro" id="IPR012902">
    <property type="entry name" value="N_methyl_site"/>
</dbReference>
<dbReference type="EMBL" id="CP042274">
    <property type="protein sequence ID" value="QDY93608.1"/>
    <property type="molecule type" value="Genomic_DNA"/>
</dbReference>
<dbReference type="InterPro" id="IPR045584">
    <property type="entry name" value="Pilin-like"/>
</dbReference>
<dbReference type="SUPFAM" id="SSF54523">
    <property type="entry name" value="Pili subunits"/>
    <property type="match status" value="1"/>
</dbReference>
<evidence type="ECO:0000313" key="2">
    <source>
        <dbReference type="EMBL" id="QDY93608.1"/>
    </source>
</evidence>
<keyword evidence="1" id="KW-0472">Membrane</keyword>
<evidence type="ECO:0000256" key="1">
    <source>
        <dbReference type="SAM" id="Phobius"/>
    </source>
</evidence>
<protein>
    <submittedName>
        <fullName evidence="2">Prepilin-type N-terminal cleavage/methylation domain-containing protein</fullName>
    </submittedName>
</protein>